<comment type="caution">
    <text evidence="1">The sequence shown here is derived from an EMBL/GenBank/DDBJ whole genome shotgun (WGS) entry which is preliminary data.</text>
</comment>
<protein>
    <submittedName>
        <fullName evidence="1">12637_t:CDS:1</fullName>
    </submittedName>
</protein>
<dbReference type="EMBL" id="CAJVPT010002442">
    <property type="protein sequence ID" value="CAG8481236.1"/>
    <property type="molecule type" value="Genomic_DNA"/>
</dbReference>
<proteinExistence type="predicted"/>
<organism evidence="1 2">
    <name type="scientific">Acaulospora colombiana</name>
    <dbReference type="NCBI Taxonomy" id="27376"/>
    <lineage>
        <taxon>Eukaryota</taxon>
        <taxon>Fungi</taxon>
        <taxon>Fungi incertae sedis</taxon>
        <taxon>Mucoromycota</taxon>
        <taxon>Glomeromycotina</taxon>
        <taxon>Glomeromycetes</taxon>
        <taxon>Diversisporales</taxon>
        <taxon>Acaulosporaceae</taxon>
        <taxon>Acaulospora</taxon>
    </lineage>
</organism>
<name>A0ACA9KM09_9GLOM</name>
<sequence length="160" mass="19020">MKEWQTKIDTIFDQLINLESTFDIEHIDAAIKKNINSTFFVTPPNIVILEPGEALNKNEHVYRAVNMFLEDFGYTKNGILNLVCDEAIYHRMKDYKSDEQTFFDKLEQVVDYRATFRVLELIWIAVAVAIHLYVKEMNIYINNVPKENNNLLKVWYNFYR</sequence>
<keyword evidence="2" id="KW-1185">Reference proteome</keyword>
<accession>A0ACA9KM09</accession>
<evidence type="ECO:0000313" key="2">
    <source>
        <dbReference type="Proteomes" id="UP000789525"/>
    </source>
</evidence>
<gene>
    <name evidence="1" type="ORF">ACOLOM_LOCUS1994</name>
</gene>
<dbReference type="Proteomes" id="UP000789525">
    <property type="component" value="Unassembled WGS sequence"/>
</dbReference>
<reference evidence="1" key="1">
    <citation type="submission" date="2021-06" db="EMBL/GenBank/DDBJ databases">
        <authorList>
            <person name="Kallberg Y."/>
            <person name="Tangrot J."/>
            <person name="Rosling A."/>
        </authorList>
    </citation>
    <scope>NUCLEOTIDE SEQUENCE</scope>
    <source>
        <strain evidence="1">CL356</strain>
    </source>
</reference>
<evidence type="ECO:0000313" key="1">
    <source>
        <dbReference type="EMBL" id="CAG8481236.1"/>
    </source>
</evidence>